<evidence type="ECO:0000256" key="12">
    <source>
        <dbReference type="ARBA" id="ARBA00023277"/>
    </source>
</evidence>
<dbReference type="GO" id="GO:0016020">
    <property type="term" value="C:membrane"/>
    <property type="evidence" value="ECO:0007669"/>
    <property type="project" value="UniProtKB-SubCell"/>
</dbReference>
<evidence type="ECO:0000256" key="7">
    <source>
        <dbReference type="ARBA" id="ARBA00022968"/>
    </source>
</evidence>
<keyword evidence="12" id="KW-0119">Carbohydrate metabolism</keyword>
<keyword evidence="5" id="KW-0808">Transferase</keyword>
<evidence type="ECO:0000256" key="3">
    <source>
        <dbReference type="ARBA" id="ARBA00007737"/>
    </source>
</evidence>
<evidence type="ECO:0000313" key="14">
    <source>
        <dbReference type="EMBL" id="GAA0147318.1"/>
    </source>
</evidence>
<evidence type="ECO:0000256" key="4">
    <source>
        <dbReference type="ARBA" id="ARBA00022676"/>
    </source>
</evidence>
<keyword evidence="9" id="KW-0472">Membrane</keyword>
<keyword evidence="7" id="KW-0735">Signal-anchor</keyword>
<organism evidence="14 15">
    <name type="scientific">Lithospermum erythrorhizon</name>
    <name type="common">Purple gromwell</name>
    <name type="synonym">Lithospermum officinale var. erythrorhizon</name>
    <dbReference type="NCBI Taxonomy" id="34254"/>
    <lineage>
        <taxon>Eukaryota</taxon>
        <taxon>Viridiplantae</taxon>
        <taxon>Streptophyta</taxon>
        <taxon>Embryophyta</taxon>
        <taxon>Tracheophyta</taxon>
        <taxon>Spermatophyta</taxon>
        <taxon>Magnoliopsida</taxon>
        <taxon>eudicotyledons</taxon>
        <taxon>Gunneridae</taxon>
        <taxon>Pentapetalae</taxon>
        <taxon>asterids</taxon>
        <taxon>lamiids</taxon>
        <taxon>Boraginales</taxon>
        <taxon>Boraginaceae</taxon>
        <taxon>Boraginoideae</taxon>
        <taxon>Lithospermeae</taxon>
        <taxon>Lithospermum</taxon>
    </lineage>
</organism>
<name>A0AAV3PB24_LITER</name>
<accession>A0AAV3PB24</accession>
<evidence type="ECO:0000256" key="5">
    <source>
        <dbReference type="ARBA" id="ARBA00022679"/>
    </source>
</evidence>
<dbReference type="GO" id="GO:0006004">
    <property type="term" value="P:fucose metabolic process"/>
    <property type="evidence" value="ECO:0007669"/>
    <property type="project" value="UniProtKB-KW"/>
</dbReference>
<keyword evidence="8" id="KW-1133">Transmembrane helix</keyword>
<evidence type="ECO:0000256" key="11">
    <source>
        <dbReference type="ARBA" id="ARBA00023253"/>
    </source>
</evidence>
<evidence type="ECO:0000256" key="6">
    <source>
        <dbReference type="ARBA" id="ARBA00022692"/>
    </source>
</evidence>
<sequence length="131" mass="14965">MLAFTGCSHNLTAAETEELRVMRYEVKHWKEKEIDRMERRQQGGCPMTPREAAIFLKAMGYPSATRVYIVAGLIYGNDSMDAFRLDYPNVYYHSSLATEEELESFNNYQNRLAGATAHIAVPLLDLLSNRL</sequence>
<dbReference type="Pfam" id="PF10250">
    <property type="entry name" value="O-FucT"/>
    <property type="match status" value="1"/>
</dbReference>
<dbReference type="EMBL" id="BAABME010016756">
    <property type="protein sequence ID" value="GAA0147318.1"/>
    <property type="molecule type" value="Genomic_DNA"/>
</dbReference>
<reference evidence="14 15" key="1">
    <citation type="submission" date="2024-01" db="EMBL/GenBank/DDBJ databases">
        <title>The complete chloroplast genome sequence of Lithospermum erythrorhizon: insights into the phylogenetic relationship among Boraginaceae species and the maternal lineages of purple gromwells.</title>
        <authorList>
            <person name="Okada T."/>
            <person name="Watanabe K."/>
        </authorList>
    </citation>
    <scope>NUCLEOTIDE SEQUENCE [LARGE SCALE GENOMIC DNA]</scope>
</reference>
<dbReference type="Proteomes" id="UP001454036">
    <property type="component" value="Unassembled WGS sequence"/>
</dbReference>
<dbReference type="PANTHER" id="PTHR31741">
    <property type="entry name" value="OS02G0726500 PROTEIN-RELATED"/>
    <property type="match status" value="1"/>
</dbReference>
<evidence type="ECO:0000256" key="2">
    <source>
        <dbReference type="ARBA" id="ARBA00004881"/>
    </source>
</evidence>
<evidence type="ECO:0000256" key="13">
    <source>
        <dbReference type="ARBA" id="ARBA00030350"/>
    </source>
</evidence>
<proteinExistence type="inferred from homology"/>
<dbReference type="GO" id="GO:0005737">
    <property type="term" value="C:cytoplasm"/>
    <property type="evidence" value="ECO:0007669"/>
    <property type="project" value="TreeGrafter"/>
</dbReference>
<comment type="similarity">
    <text evidence="3">Belongs to the glycosyltransferase GT106 family.</text>
</comment>
<keyword evidence="15" id="KW-1185">Reference proteome</keyword>
<keyword evidence="6" id="KW-0812">Transmembrane</keyword>
<keyword evidence="10" id="KW-0325">Glycoprotein</keyword>
<comment type="pathway">
    <text evidence="2">Glycan metabolism.</text>
</comment>
<evidence type="ECO:0000256" key="1">
    <source>
        <dbReference type="ARBA" id="ARBA00004606"/>
    </source>
</evidence>
<evidence type="ECO:0000256" key="8">
    <source>
        <dbReference type="ARBA" id="ARBA00022989"/>
    </source>
</evidence>
<keyword evidence="4" id="KW-0328">Glycosyltransferase</keyword>
<dbReference type="InterPro" id="IPR019378">
    <property type="entry name" value="GDP-Fuc_O-FucTrfase"/>
</dbReference>
<dbReference type="PANTHER" id="PTHR31741:SF4">
    <property type="entry name" value="O-FUCOSYLTRANSFERASE 28"/>
    <property type="match status" value="1"/>
</dbReference>
<evidence type="ECO:0000256" key="9">
    <source>
        <dbReference type="ARBA" id="ARBA00023136"/>
    </source>
</evidence>
<keyword evidence="11" id="KW-0294">Fucose metabolism</keyword>
<evidence type="ECO:0000256" key="10">
    <source>
        <dbReference type="ARBA" id="ARBA00023180"/>
    </source>
</evidence>
<gene>
    <name evidence="14" type="ORF">LIER_36496</name>
</gene>
<protein>
    <recommendedName>
        <fullName evidence="13">O-fucosyltransferase family protein</fullName>
    </recommendedName>
</protein>
<comment type="caution">
    <text evidence="14">The sequence shown here is derived from an EMBL/GenBank/DDBJ whole genome shotgun (WGS) entry which is preliminary data.</text>
</comment>
<dbReference type="GO" id="GO:0016757">
    <property type="term" value="F:glycosyltransferase activity"/>
    <property type="evidence" value="ECO:0007669"/>
    <property type="project" value="UniProtKB-KW"/>
</dbReference>
<evidence type="ECO:0000313" key="15">
    <source>
        <dbReference type="Proteomes" id="UP001454036"/>
    </source>
</evidence>
<comment type="subcellular location">
    <subcellularLocation>
        <location evidence="1">Membrane</location>
        <topology evidence="1">Single-pass type II membrane protein</topology>
    </subcellularLocation>
</comment>
<dbReference type="AlphaFoldDB" id="A0AAV3PB24"/>